<evidence type="ECO:0000256" key="2">
    <source>
        <dbReference type="ARBA" id="ARBA00010100"/>
    </source>
</evidence>
<evidence type="ECO:0000256" key="3">
    <source>
        <dbReference type="ARBA" id="ARBA00022448"/>
    </source>
</evidence>
<dbReference type="GO" id="GO:0015295">
    <property type="term" value="F:solute:proton symporter activity"/>
    <property type="evidence" value="ECO:0007669"/>
    <property type="project" value="TreeGrafter"/>
</dbReference>
<feature type="transmembrane region" description="Helical" evidence="8">
    <location>
        <begin position="209"/>
        <end position="232"/>
    </location>
</feature>
<evidence type="ECO:0000313" key="9">
    <source>
        <dbReference type="EMBL" id="OGY40257.1"/>
    </source>
</evidence>
<name>A0A1G1XLR5_9BACT</name>
<feature type="transmembrane region" description="Helical" evidence="8">
    <location>
        <begin position="407"/>
        <end position="435"/>
    </location>
</feature>
<feature type="transmembrane region" description="Helical" evidence="8">
    <location>
        <begin position="361"/>
        <end position="380"/>
    </location>
</feature>
<evidence type="ECO:0000256" key="6">
    <source>
        <dbReference type="ARBA" id="ARBA00022989"/>
    </source>
</evidence>
<dbReference type="PANTHER" id="PTHR30003">
    <property type="entry name" value="L-LACTATE PERMEASE"/>
    <property type="match status" value="1"/>
</dbReference>
<evidence type="ECO:0000256" key="1">
    <source>
        <dbReference type="ARBA" id="ARBA00004651"/>
    </source>
</evidence>
<comment type="subcellular location">
    <subcellularLocation>
        <location evidence="1 8">Cell membrane</location>
        <topology evidence="1 8">Multi-pass membrane protein</topology>
    </subcellularLocation>
</comment>
<proteinExistence type="inferred from homology"/>
<keyword evidence="3 8" id="KW-0813">Transport</keyword>
<feature type="transmembrane region" description="Helical" evidence="8">
    <location>
        <begin position="487"/>
        <end position="506"/>
    </location>
</feature>
<comment type="caution">
    <text evidence="9">The sequence shown here is derived from an EMBL/GenBank/DDBJ whole genome shotgun (WGS) entry which is preliminary data.</text>
</comment>
<comment type="function">
    <text evidence="8">Uptake of L-lactate across the membrane. Can also transport D-lactate and glycolate.</text>
</comment>
<protein>
    <recommendedName>
        <fullName evidence="8">L-lactate permease</fullName>
    </recommendedName>
</protein>
<sequence length="509" mass="55410">MSEIAQLFFSVLPFAGFVYLLIFRKISLIKTSLATLALTTVLVVFFWQIIPGQIIVSYAKGFFVALDIFIIIGGAIFFLEILKRFGVIESVSFYLESFSGDFRIQVILLAWFLENFIEGTAGFGTPSAVVAPLLVGLGIEPLTAAVLSLLGNSTSVVFGAAGAPIRIGFSGLDISGVPYYAALINMIGMIVPLFMLWAVVEHHQERKKLFIEAVPFALWSGFIFVFSSFLVVPLGQEFPSIIGAVVGLAIVFLTTKLGIFVPKNIYRTRSVVNLKPKLSLLKTVLPYFLLITFLILGKLFLSGVFLKMPFGVNHSVNLFNPGFAFIVAGLIIAVWWLWALRRIQKQPKNFILKSFGFSFKQAAGPFLVIIAMSSMVQLMINSGNNYSGLESLINIIARVFETEFLPFLAPLAGAFGSFLTGSATISNLLFGGFLAQAASGLSMPQSIILALILVGGAAGNMIALADMLAAETVVGLKHREREILGRIFLPCLIYVVFAGILGFMAVRLF</sequence>
<dbReference type="STRING" id="1797529.A2570_03180"/>
<feature type="transmembrane region" description="Helical" evidence="8">
    <location>
        <begin position="6"/>
        <end position="23"/>
    </location>
</feature>
<dbReference type="InterPro" id="IPR003804">
    <property type="entry name" value="Lactate_perm"/>
</dbReference>
<dbReference type="EMBL" id="MHHY01000009">
    <property type="protein sequence ID" value="OGY40257.1"/>
    <property type="molecule type" value="Genomic_DNA"/>
</dbReference>
<feature type="transmembrane region" description="Helical" evidence="8">
    <location>
        <begin position="119"/>
        <end position="139"/>
    </location>
</feature>
<feature type="transmembrane region" description="Helical" evidence="8">
    <location>
        <begin position="447"/>
        <end position="467"/>
    </location>
</feature>
<accession>A0A1G1XLR5</accession>
<dbReference type="Proteomes" id="UP000178570">
    <property type="component" value="Unassembled WGS sequence"/>
</dbReference>
<keyword evidence="4 8" id="KW-1003">Cell membrane</keyword>
<feature type="transmembrane region" description="Helical" evidence="8">
    <location>
        <begin position="62"/>
        <end position="81"/>
    </location>
</feature>
<gene>
    <name evidence="9" type="ORF">A2570_03180</name>
</gene>
<evidence type="ECO:0000256" key="5">
    <source>
        <dbReference type="ARBA" id="ARBA00022692"/>
    </source>
</evidence>
<comment type="similarity">
    <text evidence="2 8">Belongs to the lactate permease family.</text>
</comment>
<feature type="transmembrane region" description="Helical" evidence="8">
    <location>
        <begin position="179"/>
        <end position="200"/>
    </location>
</feature>
<evidence type="ECO:0000256" key="8">
    <source>
        <dbReference type="RuleBase" id="RU365092"/>
    </source>
</evidence>
<dbReference type="AlphaFoldDB" id="A0A1G1XLR5"/>
<evidence type="ECO:0000313" key="10">
    <source>
        <dbReference type="Proteomes" id="UP000178570"/>
    </source>
</evidence>
<feature type="transmembrane region" description="Helical" evidence="8">
    <location>
        <begin position="284"/>
        <end position="306"/>
    </location>
</feature>
<dbReference type="GO" id="GO:0005886">
    <property type="term" value="C:plasma membrane"/>
    <property type="evidence" value="ECO:0007669"/>
    <property type="project" value="UniProtKB-SubCell"/>
</dbReference>
<dbReference type="Pfam" id="PF02652">
    <property type="entry name" value="Lactate_perm"/>
    <property type="match status" value="2"/>
</dbReference>
<evidence type="ECO:0000256" key="4">
    <source>
        <dbReference type="ARBA" id="ARBA00022475"/>
    </source>
</evidence>
<dbReference type="GO" id="GO:0015129">
    <property type="term" value="F:lactate transmembrane transporter activity"/>
    <property type="evidence" value="ECO:0007669"/>
    <property type="project" value="UniProtKB-UniRule"/>
</dbReference>
<keyword evidence="6 8" id="KW-1133">Transmembrane helix</keyword>
<reference evidence="9 10" key="1">
    <citation type="journal article" date="2016" name="Nat. Commun.">
        <title>Thousands of microbial genomes shed light on interconnected biogeochemical processes in an aquifer system.</title>
        <authorList>
            <person name="Anantharaman K."/>
            <person name="Brown C.T."/>
            <person name="Hug L.A."/>
            <person name="Sharon I."/>
            <person name="Castelle C.J."/>
            <person name="Probst A.J."/>
            <person name="Thomas B.C."/>
            <person name="Singh A."/>
            <person name="Wilkins M.J."/>
            <person name="Karaoz U."/>
            <person name="Brodie E.L."/>
            <person name="Williams K.H."/>
            <person name="Hubbard S.S."/>
            <person name="Banfield J.F."/>
        </authorList>
    </citation>
    <scope>NUCLEOTIDE SEQUENCE [LARGE SCALE GENOMIC DNA]</scope>
</reference>
<feature type="transmembrane region" description="Helical" evidence="8">
    <location>
        <begin position="238"/>
        <end position="259"/>
    </location>
</feature>
<feature type="transmembrane region" description="Helical" evidence="8">
    <location>
        <begin position="146"/>
        <end position="167"/>
    </location>
</feature>
<comment type="caution">
    <text evidence="8">Lacks conserved residue(s) required for the propagation of feature annotation.</text>
</comment>
<dbReference type="PANTHER" id="PTHR30003:SF0">
    <property type="entry name" value="GLYCOLATE PERMEASE GLCA-RELATED"/>
    <property type="match status" value="1"/>
</dbReference>
<feature type="transmembrane region" description="Helical" evidence="8">
    <location>
        <begin position="93"/>
        <end position="113"/>
    </location>
</feature>
<feature type="transmembrane region" description="Helical" evidence="8">
    <location>
        <begin position="318"/>
        <end position="340"/>
    </location>
</feature>
<organism evidence="9 10">
    <name type="scientific">Candidatus Brennerbacteria bacterium RIFOXYD1_FULL_41_16</name>
    <dbReference type="NCBI Taxonomy" id="1797529"/>
    <lineage>
        <taxon>Bacteria</taxon>
        <taxon>Candidatus Brenneribacteriota</taxon>
    </lineage>
</organism>
<evidence type="ECO:0000256" key="7">
    <source>
        <dbReference type="ARBA" id="ARBA00023136"/>
    </source>
</evidence>
<feature type="transmembrane region" description="Helical" evidence="8">
    <location>
        <begin position="35"/>
        <end position="56"/>
    </location>
</feature>
<keyword evidence="7 8" id="KW-0472">Membrane</keyword>
<keyword evidence="5 8" id="KW-0812">Transmembrane</keyword>